<evidence type="ECO:0000313" key="1">
    <source>
        <dbReference type="EMBL" id="KAJ1193827.1"/>
    </source>
</evidence>
<dbReference type="EMBL" id="JANPWB010000004">
    <property type="protein sequence ID" value="KAJ1193827.1"/>
    <property type="molecule type" value="Genomic_DNA"/>
</dbReference>
<organism evidence="1 2">
    <name type="scientific">Pleurodeles waltl</name>
    <name type="common">Iberian ribbed newt</name>
    <dbReference type="NCBI Taxonomy" id="8319"/>
    <lineage>
        <taxon>Eukaryota</taxon>
        <taxon>Metazoa</taxon>
        <taxon>Chordata</taxon>
        <taxon>Craniata</taxon>
        <taxon>Vertebrata</taxon>
        <taxon>Euteleostomi</taxon>
        <taxon>Amphibia</taxon>
        <taxon>Batrachia</taxon>
        <taxon>Caudata</taxon>
        <taxon>Salamandroidea</taxon>
        <taxon>Salamandridae</taxon>
        <taxon>Pleurodelinae</taxon>
        <taxon>Pleurodeles</taxon>
    </lineage>
</organism>
<dbReference type="AlphaFoldDB" id="A0AAV7UZ63"/>
<sequence length="82" mass="9060">MGACRLGPRAFWEKISLPAGAKQGPPPRQSNEVRRWLALQTTPRDAREAGLLPSARNTGSSELLEAHQQIQCKLKWDKSPVA</sequence>
<dbReference type="Proteomes" id="UP001066276">
    <property type="component" value="Chromosome 2_2"/>
</dbReference>
<proteinExistence type="predicted"/>
<gene>
    <name evidence="1" type="ORF">NDU88_003123</name>
</gene>
<name>A0AAV7UZ63_PLEWA</name>
<accession>A0AAV7UZ63</accession>
<reference evidence="1" key="1">
    <citation type="journal article" date="2022" name="bioRxiv">
        <title>Sequencing and chromosome-scale assembly of the giantPleurodeles waltlgenome.</title>
        <authorList>
            <person name="Brown T."/>
            <person name="Elewa A."/>
            <person name="Iarovenko S."/>
            <person name="Subramanian E."/>
            <person name="Araus A.J."/>
            <person name="Petzold A."/>
            <person name="Susuki M."/>
            <person name="Suzuki K.-i.T."/>
            <person name="Hayashi T."/>
            <person name="Toyoda A."/>
            <person name="Oliveira C."/>
            <person name="Osipova E."/>
            <person name="Leigh N.D."/>
            <person name="Simon A."/>
            <person name="Yun M.H."/>
        </authorList>
    </citation>
    <scope>NUCLEOTIDE SEQUENCE</scope>
    <source>
        <strain evidence="1">20211129_DDA</strain>
        <tissue evidence="1">Liver</tissue>
    </source>
</reference>
<evidence type="ECO:0000313" key="2">
    <source>
        <dbReference type="Proteomes" id="UP001066276"/>
    </source>
</evidence>
<comment type="caution">
    <text evidence="1">The sequence shown here is derived from an EMBL/GenBank/DDBJ whole genome shotgun (WGS) entry which is preliminary data.</text>
</comment>
<keyword evidence="2" id="KW-1185">Reference proteome</keyword>
<protein>
    <submittedName>
        <fullName evidence="1">Uncharacterized protein</fullName>
    </submittedName>
</protein>